<dbReference type="SMR" id="A0A0D3BAQ6"/>
<dbReference type="InterPro" id="IPR044634">
    <property type="entry name" value="Zuotin/DnaJC2"/>
</dbReference>
<dbReference type="SUPFAM" id="SSF46689">
    <property type="entry name" value="Homeodomain-like"/>
    <property type="match status" value="2"/>
</dbReference>
<accession>A0A0D3BAQ6</accession>
<dbReference type="FunFam" id="1.10.10.60:FF:000416">
    <property type="entry name" value="Myb family transcription factor"/>
    <property type="match status" value="1"/>
</dbReference>
<dbReference type="Pfam" id="PF00226">
    <property type="entry name" value="DnaJ"/>
    <property type="match status" value="1"/>
</dbReference>
<dbReference type="Pfam" id="PF23082">
    <property type="entry name" value="Myb_DNA-binding_2"/>
    <property type="match status" value="1"/>
</dbReference>
<evidence type="ECO:0000313" key="5">
    <source>
        <dbReference type="Proteomes" id="UP000032141"/>
    </source>
</evidence>
<dbReference type="STRING" id="109376.A0A0D3BAQ6"/>
<reference evidence="4 5" key="1">
    <citation type="journal article" date="2014" name="Genome Biol.">
        <title>Transcriptome and methylome profiling reveals relics of genome dominance in the mesopolyploid Brassica oleracea.</title>
        <authorList>
            <person name="Parkin I.A."/>
            <person name="Koh C."/>
            <person name="Tang H."/>
            <person name="Robinson S.J."/>
            <person name="Kagale S."/>
            <person name="Clarke W.E."/>
            <person name="Town C.D."/>
            <person name="Nixon J."/>
            <person name="Krishnakumar V."/>
            <person name="Bidwell S.L."/>
            <person name="Denoeud F."/>
            <person name="Belcram H."/>
            <person name="Links M.G."/>
            <person name="Just J."/>
            <person name="Clarke C."/>
            <person name="Bender T."/>
            <person name="Huebert T."/>
            <person name="Mason A.S."/>
            <person name="Pires J.C."/>
            <person name="Barker G."/>
            <person name="Moore J."/>
            <person name="Walley P.G."/>
            <person name="Manoli S."/>
            <person name="Batley J."/>
            <person name="Edwards D."/>
            <person name="Nelson M.N."/>
            <person name="Wang X."/>
            <person name="Paterson A.H."/>
            <person name="King G."/>
            <person name="Bancroft I."/>
            <person name="Chalhoub B."/>
            <person name="Sharpe A.G."/>
        </authorList>
    </citation>
    <scope>NUCLEOTIDE SEQUENCE</scope>
    <source>
        <strain evidence="4 5">cv. TO1000</strain>
    </source>
</reference>
<feature type="region of interest" description="Disordered" evidence="1">
    <location>
        <begin position="313"/>
        <end position="363"/>
    </location>
</feature>
<dbReference type="Gene3D" id="1.10.287.110">
    <property type="entry name" value="DnaJ domain"/>
    <property type="match status" value="1"/>
</dbReference>
<reference evidence="4" key="2">
    <citation type="submission" date="2015-03" db="UniProtKB">
        <authorList>
            <consortium name="EnsemblPlants"/>
        </authorList>
    </citation>
    <scope>IDENTIFICATION</scope>
</reference>
<dbReference type="GO" id="GO:0030544">
    <property type="term" value="F:Hsp70 protein binding"/>
    <property type="evidence" value="ECO:0007669"/>
    <property type="project" value="InterPro"/>
</dbReference>
<dbReference type="GO" id="GO:0051083">
    <property type="term" value="P:'de novo' cotranslational protein folding"/>
    <property type="evidence" value="ECO:0007669"/>
    <property type="project" value="InterPro"/>
</dbReference>
<dbReference type="GO" id="GO:0043022">
    <property type="term" value="F:ribosome binding"/>
    <property type="evidence" value="ECO:0007669"/>
    <property type="project" value="InterPro"/>
</dbReference>
<name>A0A0D3BAQ6_BRAOL</name>
<dbReference type="OrthoDB" id="1690618at2759"/>
<dbReference type="GeneID" id="106333270"/>
<dbReference type="InterPro" id="IPR054076">
    <property type="entry name" value="ZUO1-like_ZHD"/>
</dbReference>
<dbReference type="Gramene" id="Bo3g064180.1">
    <property type="protein sequence ID" value="Bo3g064180.1"/>
    <property type="gene ID" value="Bo3g064180"/>
</dbReference>
<dbReference type="InterPro" id="IPR009057">
    <property type="entry name" value="Homeodomain-like_sf"/>
</dbReference>
<dbReference type="PROSITE" id="PS00636">
    <property type="entry name" value="DNAJ_1"/>
    <property type="match status" value="1"/>
</dbReference>
<dbReference type="Gene3D" id="1.10.10.60">
    <property type="entry name" value="Homeodomain-like"/>
    <property type="match status" value="2"/>
</dbReference>
<evidence type="ECO:0000259" key="2">
    <source>
        <dbReference type="PROSITE" id="PS50076"/>
    </source>
</evidence>
<dbReference type="InterPro" id="IPR001623">
    <property type="entry name" value="DnaJ_domain"/>
</dbReference>
<dbReference type="PANTHER" id="PTHR43999">
    <property type="entry name" value="DNAJ HOMOLOG SUBFAMILY C MEMBER 2"/>
    <property type="match status" value="1"/>
</dbReference>
<evidence type="ECO:0000259" key="3">
    <source>
        <dbReference type="PROSITE" id="PS50090"/>
    </source>
</evidence>
<evidence type="ECO:0000256" key="1">
    <source>
        <dbReference type="SAM" id="MobiDB-lite"/>
    </source>
</evidence>
<evidence type="ECO:0000313" key="4">
    <source>
        <dbReference type="EnsemblPlants" id="Bo3g064180.1"/>
    </source>
</evidence>
<proteinExistence type="predicted"/>
<dbReference type="HOGENOM" id="CLU_019916_0_1_1"/>
<feature type="region of interest" description="Disordered" evidence="1">
    <location>
        <begin position="429"/>
        <end position="493"/>
    </location>
</feature>
<dbReference type="GO" id="GO:0005829">
    <property type="term" value="C:cytosol"/>
    <property type="evidence" value="ECO:0007669"/>
    <property type="project" value="TreeGrafter"/>
</dbReference>
<dbReference type="Proteomes" id="UP000032141">
    <property type="component" value="Chromosome C3"/>
</dbReference>
<dbReference type="PANTHER" id="PTHR43999:SF5">
    <property type="entry name" value="BNACNNG24780D PROTEIN"/>
    <property type="match status" value="1"/>
</dbReference>
<dbReference type="OMA" id="QRWEVIS"/>
<dbReference type="InterPro" id="IPR036869">
    <property type="entry name" value="J_dom_sf"/>
</dbReference>
<dbReference type="GO" id="GO:0006450">
    <property type="term" value="P:regulation of translational fidelity"/>
    <property type="evidence" value="ECO:0007669"/>
    <property type="project" value="InterPro"/>
</dbReference>
<dbReference type="SMART" id="SM00271">
    <property type="entry name" value="DnaJ"/>
    <property type="match status" value="1"/>
</dbReference>
<dbReference type="InterPro" id="IPR001005">
    <property type="entry name" value="SANT/Myb"/>
</dbReference>
<dbReference type="InterPro" id="IPR018253">
    <property type="entry name" value="DnaJ_domain_CS"/>
</dbReference>
<feature type="region of interest" description="Disordered" evidence="1">
    <location>
        <begin position="570"/>
        <end position="598"/>
    </location>
</feature>
<dbReference type="CDD" id="cd06257">
    <property type="entry name" value="DnaJ"/>
    <property type="match status" value="1"/>
</dbReference>
<feature type="domain" description="Myb-like" evidence="3">
    <location>
        <begin position="600"/>
        <end position="646"/>
    </location>
</feature>
<sequence>MPSGRSDSAVKLIKYSEELVDGKPFYAFSNSRPVKALNREPAGHAFHSAALKLLGCAEKPSAGEGSNKKVGDDDKEEEYSFPSFNPYANNKAKKKKTKPGAQQQQDHQQDHYALLGLRNLRYLATEDQIKKSYREAALKHHPDKQHAALLLAEETEEAKEAKKDEIDSRFRAIQEAYEVLMDPTKRKIFDSTDEFDDEDCSPQEFFKVFGPAFKRIAKLSATASQRVPDLGDENTKLKDVEKFYSFWYGFKSLREFPDGGKHDLEKADSRQERRWMERENAKKTAKDRKEDDVRIRNLVDNAYRIDPRIAKREEEDEAKKQRKKEAKVMAEKKREEEAAEKEKRRKEEAKESAEKLKKDKEKERKLLLKERNRLRTLSAHVLAQRLLSKEDVENLCMSLNIQQLQSLCDTMGNKQGIELAKVIKEHEANSKAKENEKANFKEKECEKANSKEKESEKANGGDDAEPTKLDNTQKKENEKADGDTEPTKLDNIQKKQLWSKEEIDKLRKGIIKYPKGISRRWEVISDYIGTGRTVEEVLKATKTVLLQKPDSAKAFDTFLEKRKPTVSIASPLSTREEELGESLPMANNGEASGSSDADGWSSVQERALVQALKTFTKETSQRWERVAAAVPGKTMVQCKKKFAELKELIRSKKTGV</sequence>
<feature type="compositionally biased region" description="Basic and acidic residues" evidence="1">
    <location>
        <begin position="326"/>
        <end position="363"/>
    </location>
</feature>
<dbReference type="SMART" id="SM00717">
    <property type="entry name" value="SANT"/>
    <property type="match status" value="2"/>
</dbReference>
<dbReference type="PROSITE" id="PS50090">
    <property type="entry name" value="MYB_LIKE"/>
    <property type="match status" value="1"/>
</dbReference>
<dbReference type="PRINTS" id="PR00625">
    <property type="entry name" value="JDOMAIN"/>
</dbReference>
<protein>
    <submittedName>
        <fullName evidence="4">Uncharacterized protein</fullName>
    </submittedName>
</protein>
<organism evidence="4 5">
    <name type="scientific">Brassica oleracea var. oleracea</name>
    <dbReference type="NCBI Taxonomy" id="109376"/>
    <lineage>
        <taxon>Eukaryota</taxon>
        <taxon>Viridiplantae</taxon>
        <taxon>Streptophyta</taxon>
        <taxon>Embryophyta</taxon>
        <taxon>Tracheophyta</taxon>
        <taxon>Spermatophyta</taxon>
        <taxon>Magnoliopsida</taxon>
        <taxon>eudicotyledons</taxon>
        <taxon>Gunneridae</taxon>
        <taxon>Pentapetalae</taxon>
        <taxon>rosids</taxon>
        <taxon>malvids</taxon>
        <taxon>Brassicales</taxon>
        <taxon>Brassicaceae</taxon>
        <taxon>Brassiceae</taxon>
        <taxon>Brassica</taxon>
    </lineage>
</organism>
<dbReference type="KEGG" id="boe:106333270"/>
<dbReference type="eggNOG" id="KOG0724">
    <property type="taxonomic scope" value="Eukaryota"/>
</dbReference>
<dbReference type="AlphaFoldDB" id="A0A0D3BAQ6"/>
<dbReference type="CDD" id="cd00167">
    <property type="entry name" value="SANT"/>
    <property type="match status" value="2"/>
</dbReference>
<feature type="domain" description="J" evidence="2">
    <location>
        <begin position="110"/>
        <end position="193"/>
    </location>
</feature>
<dbReference type="RefSeq" id="XP_013627193.1">
    <property type="nucleotide sequence ID" value="XM_013771739.1"/>
</dbReference>
<dbReference type="SUPFAM" id="SSF46565">
    <property type="entry name" value="Chaperone J-domain"/>
    <property type="match status" value="1"/>
</dbReference>
<dbReference type="PROSITE" id="PS50076">
    <property type="entry name" value="DNAJ_2"/>
    <property type="match status" value="1"/>
</dbReference>
<feature type="region of interest" description="Disordered" evidence="1">
    <location>
        <begin position="254"/>
        <end position="291"/>
    </location>
</feature>
<dbReference type="Pfam" id="PF21884">
    <property type="entry name" value="ZUO1-like_ZHD"/>
    <property type="match status" value="1"/>
</dbReference>
<keyword evidence="5" id="KW-1185">Reference proteome</keyword>
<feature type="region of interest" description="Disordered" evidence="1">
    <location>
        <begin position="59"/>
        <end position="110"/>
    </location>
</feature>
<dbReference type="EnsemblPlants" id="Bo3g064180.1">
    <property type="protein sequence ID" value="Bo3g064180.1"/>
    <property type="gene ID" value="Bo3g064180"/>
</dbReference>